<proteinExistence type="predicted"/>
<gene>
    <name evidence="2" type="ORF">Tci_891583</name>
</gene>
<name>A0A699UJ57_TANCI</name>
<evidence type="ECO:0000313" key="2">
    <source>
        <dbReference type="EMBL" id="GFD19614.1"/>
    </source>
</evidence>
<protein>
    <submittedName>
        <fullName evidence="2">Retrotransposon-related protein</fullName>
    </submittedName>
</protein>
<dbReference type="InterPro" id="IPR041588">
    <property type="entry name" value="Integrase_H2C2"/>
</dbReference>
<dbReference type="Pfam" id="PF17921">
    <property type="entry name" value="Integrase_H2C2"/>
    <property type="match status" value="1"/>
</dbReference>
<dbReference type="EMBL" id="BKCJ011315919">
    <property type="protein sequence ID" value="GFD19614.1"/>
    <property type="molecule type" value="Genomic_DNA"/>
</dbReference>
<organism evidence="2">
    <name type="scientific">Tanacetum cinerariifolium</name>
    <name type="common">Dalmatian daisy</name>
    <name type="synonym">Chrysanthemum cinerariifolium</name>
    <dbReference type="NCBI Taxonomy" id="118510"/>
    <lineage>
        <taxon>Eukaryota</taxon>
        <taxon>Viridiplantae</taxon>
        <taxon>Streptophyta</taxon>
        <taxon>Embryophyta</taxon>
        <taxon>Tracheophyta</taxon>
        <taxon>Spermatophyta</taxon>
        <taxon>Magnoliopsida</taxon>
        <taxon>eudicotyledons</taxon>
        <taxon>Gunneridae</taxon>
        <taxon>Pentapetalae</taxon>
        <taxon>asterids</taxon>
        <taxon>campanulids</taxon>
        <taxon>Asterales</taxon>
        <taxon>Asteraceae</taxon>
        <taxon>Asteroideae</taxon>
        <taxon>Anthemideae</taxon>
        <taxon>Anthemidinae</taxon>
        <taxon>Tanacetum</taxon>
    </lineage>
</organism>
<feature type="non-terminal residue" evidence="2">
    <location>
        <position position="1"/>
    </location>
</feature>
<feature type="domain" description="Integrase zinc-binding" evidence="1">
    <location>
        <begin position="4"/>
        <end position="30"/>
    </location>
</feature>
<evidence type="ECO:0000259" key="1">
    <source>
        <dbReference type="Pfam" id="PF17921"/>
    </source>
</evidence>
<reference evidence="2" key="1">
    <citation type="journal article" date="2019" name="Sci. Rep.">
        <title>Draft genome of Tanacetum cinerariifolium, the natural source of mosquito coil.</title>
        <authorList>
            <person name="Yamashiro T."/>
            <person name="Shiraishi A."/>
            <person name="Satake H."/>
            <person name="Nakayama K."/>
        </authorList>
    </citation>
    <scope>NUCLEOTIDE SEQUENCE</scope>
</reference>
<comment type="caution">
    <text evidence="2">The sequence shown here is derived from an EMBL/GenBank/DDBJ whole genome shotgun (WGS) entry which is preliminary data.</text>
</comment>
<dbReference type="AlphaFoldDB" id="A0A699UJ57"/>
<accession>A0A699UJ57</accession>
<sequence length="142" mass="16383">KLGSLFYWKGLKKMVKQMIRDCNVCQTQKPDLSAYPGLIQTLPIPERIWKEISMDLIEKLPTSHEIYADFYGFHCNGIYANLLGLYVHSSKTVIKEIDKVLKSKQTLWEEHGPISKFIPDREIYNARFNKGACTADMIQDGK</sequence>